<protein>
    <submittedName>
        <fullName evidence="1">Uncharacterized protein</fullName>
    </submittedName>
</protein>
<dbReference type="STRING" id="566551.HMPREF0201_04572"/>
<accession>S3JID6</accession>
<dbReference type="RefSeq" id="WP_016538739.1">
    <property type="nucleotide sequence ID" value="NZ_KE161030.1"/>
</dbReference>
<sequence>MPHINSATLPSPIYKAASLFDKPLPKEQPEKDIWFDAQDQIEIDETWFDTSDIYYEETANLRVPFTEDCRRSIQRLLHTMGEYSESRIISECLSKILPEAPTNIIMAAKSIYTAVTQRTNIDTASLQTLLVASSHLPDNINVFSHLAAVVRDTIKDWAEDTCLRPYLEGEADNTYANLWTALAVTAIAARYWMADRGGPERAILKVPTFIANLFIRANYYWNALGRMAGNHSSPPLEPQRNTEQRQQESAFEVDTQVEMTQNTSDKRGFLSTLSKPQMTAFMSNSTITPELLTRATVQNRATPYSGDNQLFSVPEKAHTLVVEQLRHKNGLSDLQYCATRHTESRQQGNEKIITNTHLNTQCDATPYPAHFEQGKNSLPPPRPADGQLSTYGHSFATEKTLISSSSEKTGLSDEINHSASTSLLTSLANALHETGNFLSHYDPLIFPGATALPMESMSGSRTDDEIKIKNRHHPLSPDTKNANRKIIHLLKAEGFLAPKKLTKEKLLTAATEYLFSQHEATYDYNKKIELFAKKILTAGGMWGGDKEEKISTAQAEKVIRHWVFNNVLGMSPEEYIEGKMKTADYHYSVRDVNHLLSMDYLVEKKYFHFKHPLSHRRYLLDIMWKHFLAQEIPFLSFRKKSVLDLNLRDKNFANLYTGSSFLQSVGVEKYSSEEAMTIGENIWNSAINEEITENFPLYKTPARFFALSNAVEHSKEEESDIATDISNYIQYRKGTDELLQDINKKYNTYMSETHAWLSKGKLADKIIDQCAPFIAPIPDQFMPINVPGYNNIRVSYDAKKIAKERYLDDRGKPCDIAPENLSDEYKRQTARVADSFRELDKYIILSAISSLSNDEVEFINSPDSIIRPADSYVQLMQPGSFIATKKIFIENTDLFSVKLANQERIYALKAEVNDGNGYTISRVDRDLRLYFTSKILGDGLNDYNPTWQKIEDSKDIYNFDVYTTGPALKGSGSNLDILVNLLSQKHREHLYNSLYEIGHTLSNKQTLWNTIKHLIPFYDCIEGIINNDPEKAVPACLLDAVAFIPSLGAAASLSGRFGTGLARGLLGRKTLSRLPWGAYLPSQGEIRHIAVSALYALDPGFGVITSISNKFASKIVSRLAANKKTANLAENILSSNALDRLPQGSSAESLVATLPERKVSVPVTAVGIQDSNTVYVRHNPATGELFGKRYIINSAGELIPAVINADHIRYFKKEITGITNWHVFDSKNILKEKIIPHESGFHTSLDAQGKKTGKLFLIQEQGWVPVTEISKGRYYIAGEGNSRVIIEKKNNTFEVAEHLPVNKPIANEYLDSTWCPLPSAGRRRLMMNDWLECVQPPELAENTVSYRYNVLLPTDTKNRDFDVIFRGVYNTDMLTRLNAINTITDTLFFENRNIYLIQDPVDATKYEKAFSDKNIEMNPDETHFTDTSDANLANTPILTKNEKLAVRRWTAVDEELPDLFSDGMADTTKLGLKPLNYDLNHKLAYYQKLTDDERNMVRLFDSALNKIPSQKGEFIRIAEYPNRNTPWDSQIKPGDTVTNYPCYMSTSADQNYILGSVPDENTNAIIIYRFENTFSSKPLLRGAASLVDEQESLFRRNSFFKVKQIAISEEVPGGGDTAGVTKRIVVTLDEIAAPQSGLAKNIHTGETVNTHQ</sequence>
<dbReference type="HOGENOM" id="CLU_242421_0_0_6"/>
<proteinExistence type="predicted"/>
<evidence type="ECO:0000313" key="1">
    <source>
        <dbReference type="EMBL" id="EPF12969.1"/>
    </source>
</evidence>
<organism evidence="1 2">
    <name type="scientific">Cedecea davisae DSM 4568</name>
    <dbReference type="NCBI Taxonomy" id="566551"/>
    <lineage>
        <taxon>Bacteria</taxon>
        <taxon>Pseudomonadati</taxon>
        <taxon>Pseudomonadota</taxon>
        <taxon>Gammaproteobacteria</taxon>
        <taxon>Enterobacterales</taxon>
        <taxon>Enterobacteriaceae</taxon>
        <taxon>Cedecea</taxon>
    </lineage>
</organism>
<dbReference type="OrthoDB" id="6631392at2"/>
<dbReference type="Gene3D" id="3.90.176.10">
    <property type="entry name" value="Toxin ADP-ribosyltransferase, Chain A, domain 1"/>
    <property type="match status" value="1"/>
</dbReference>
<name>S3JID6_9ENTR</name>
<dbReference type="PATRIC" id="fig|566551.4.peg.4180"/>
<reference evidence="1 2" key="1">
    <citation type="submission" date="2013-04" db="EMBL/GenBank/DDBJ databases">
        <authorList>
            <person name="Weinstock G."/>
            <person name="Sodergren E."/>
            <person name="Lobos E.A."/>
            <person name="Fulton L."/>
            <person name="Fulton R."/>
            <person name="Courtney L."/>
            <person name="Fronick C."/>
            <person name="O'Laughlin M."/>
            <person name="Godfrey J."/>
            <person name="Wilson R.M."/>
            <person name="Miner T."/>
            <person name="Farmer C."/>
            <person name="Delehaunty K."/>
            <person name="Cordes M."/>
            <person name="Minx P."/>
            <person name="Tomlinson C."/>
            <person name="Chen J."/>
            <person name="Wollam A."/>
            <person name="Pepin K.H."/>
            <person name="Palsikar V.B."/>
            <person name="Zhang X."/>
            <person name="Suruliraj S."/>
            <person name="Perna N.T."/>
            <person name="Plunkett G."/>
            <person name="Warren W."/>
            <person name="Mitreva M."/>
            <person name="Mardis E.R."/>
            <person name="Wilson R.K."/>
        </authorList>
    </citation>
    <scope>NUCLEOTIDE SEQUENCE [LARGE SCALE GENOMIC DNA]</scope>
    <source>
        <strain evidence="1 2">DSM 4568</strain>
    </source>
</reference>
<gene>
    <name evidence="1" type="ORF">HMPREF0201_04572</name>
</gene>
<dbReference type="Proteomes" id="UP000014585">
    <property type="component" value="Unassembled WGS sequence"/>
</dbReference>
<dbReference type="EMBL" id="ATDT01000038">
    <property type="protein sequence ID" value="EPF12969.1"/>
    <property type="molecule type" value="Genomic_DNA"/>
</dbReference>
<comment type="caution">
    <text evidence="1">The sequence shown here is derived from an EMBL/GenBank/DDBJ whole genome shotgun (WGS) entry which is preliminary data.</text>
</comment>
<evidence type="ECO:0000313" key="2">
    <source>
        <dbReference type="Proteomes" id="UP000014585"/>
    </source>
</evidence>
<dbReference type="SUPFAM" id="SSF56399">
    <property type="entry name" value="ADP-ribosylation"/>
    <property type="match status" value="1"/>
</dbReference>